<sequence length="198" mass="23117">MKIEEILKKSGSTEFLYYKSGGIIFSSGDAPINHFYLNNGDIKLISKQGYIKQLIFGNRHCGEGIADFMIFTDDVYPLTAVALSDCEIFKIAIVDYLLLMDEHPEISAEMLRSMSKILYHNVQLSDIYFIQDSAEKLISFMNYLKRNETDQRLYSFQIYLTRKEIASLVRLRVETVIRTIKKLEKQKLLKIINRKIFY</sequence>
<evidence type="ECO:0000313" key="7">
    <source>
        <dbReference type="Proteomes" id="UP000198555"/>
    </source>
</evidence>
<dbReference type="InterPro" id="IPR036390">
    <property type="entry name" value="WH_DNA-bd_sf"/>
</dbReference>
<dbReference type="InterPro" id="IPR018490">
    <property type="entry name" value="cNMP-bd_dom_sf"/>
</dbReference>
<reference evidence="7" key="1">
    <citation type="submission" date="2016-10" db="EMBL/GenBank/DDBJ databases">
        <authorList>
            <person name="Varghese N."/>
            <person name="Submissions S."/>
        </authorList>
    </citation>
    <scope>NUCLEOTIDE SEQUENCE [LARGE SCALE GENOMIC DNA]</scope>
    <source>
        <strain evidence="7">DSM 19326</strain>
    </source>
</reference>
<dbReference type="PROSITE" id="PS50042">
    <property type="entry name" value="CNMP_BINDING_3"/>
    <property type="match status" value="1"/>
</dbReference>
<keyword evidence="6" id="KW-0808">Transferase</keyword>
<feature type="domain" description="Cyclic nucleotide-binding" evidence="4">
    <location>
        <begin position="1"/>
        <end position="117"/>
    </location>
</feature>
<dbReference type="SUPFAM" id="SSF51206">
    <property type="entry name" value="cAMP-binding domain-like"/>
    <property type="match status" value="1"/>
</dbReference>
<dbReference type="RefSeq" id="WP_177165219.1">
    <property type="nucleotide sequence ID" value="NZ_FNWX01000044.1"/>
</dbReference>
<name>A0A1H6LSI0_9FLAO</name>
<protein>
    <submittedName>
        <fullName evidence="6">cAMP-binding domain of CRP or a regulatory subunit of cAMP-dependent protein kinases</fullName>
    </submittedName>
</protein>
<accession>A0A1H6LSI0</accession>
<dbReference type="AlphaFoldDB" id="A0A1H6LSI0"/>
<feature type="domain" description="HTH crp-type" evidence="5">
    <location>
        <begin position="131"/>
        <end position="198"/>
    </location>
</feature>
<gene>
    <name evidence="6" type="ORF">SAMN05421793_1447</name>
</gene>
<evidence type="ECO:0000256" key="1">
    <source>
        <dbReference type="ARBA" id="ARBA00023015"/>
    </source>
</evidence>
<dbReference type="InterPro" id="IPR036388">
    <property type="entry name" value="WH-like_DNA-bd_sf"/>
</dbReference>
<dbReference type="Gene3D" id="2.60.120.10">
    <property type="entry name" value="Jelly Rolls"/>
    <property type="match status" value="1"/>
</dbReference>
<keyword evidence="2" id="KW-0238">DNA-binding</keyword>
<evidence type="ECO:0000256" key="2">
    <source>
        <dbReference type="ARBA" id="ARBA00023125"/>
    </source>
</evidence>
<evidence type="ECO:0000256" key="3">
    <source>
        <dbReference type="ARBA" id="ARBA00023163"/>
    </source>
</evidence>
<dbReference type="Gene3D" id="1.10.10.10">
    <property type="entry name" value="Winged helix-like DNA-binding domain superfamily/Winged helix DNA-binding domain"/>
    <property type="match status" value="1"/>
</dbReference>
<keyword evidence="6" id="KW-0418">Kinase</keyword>
<dbReference type="Proteomes" id="UP000198555">
    <property type="component" value="Unassembled WGS sequence"/>
</dbReference>
<dbReference type="EMBL" id="FNWX01000044">
    <property type="protein sequence ID" value="SEH87767.1"/>
    <property type="molecule type" value="Genomic_DNA"/>
</dbReference>
<keyword evidence="1" id="KW-0805">Transcription regulation</keyword>
<evidence type="ECO:0000313" key="6">
    <source>
        <dbReference type="EMBL" id="SEH87767.1"/>
    </source>
</evidence>
<dbReference type="GO" id="GO:0016301">
    <property type="term" value="F:kinase activity"/>
    <property type="evidence" value="ECO:0007669"/>
    <property type="project" value="UniProtKB-KW"/>
</dbReference>
<keyword evidence="7" id="KW-1185">Reference proteome</keyword>
<dbReference type="STRING" id="420404.SAMN05421793_1447"/>
<dbReference type="InterPro" id="IPR012318">
    <property type="entry name" value="HTH_CRP"/>
</dbReference>
<organism evidence="6 7">
    <name type="scientific">Epilithonimonas hominis</name>
    <dbReference type="NCBI Taxonomy" id="420404"/>
    <lineage>
        <taxon>Bacteria</taxon>
        <taxon>Pseudomonadati</taxon>
        <taxon>Bacteroidota</taxon>
        <taxon>Flavobacteriia</taxon>
        <taxon>Flavobacteriales</taxon>
        <taxon>Weeksellaceae</taxon>
        <taxon>Chryseobacterium group</taxon>
        <taxon>Epilithonimonas</taxon>
    </lineage>
</organism>
<evidence type="ECO:0000259" key="4">
    <source>
        <dbReference type="PROSITE" id="PS50042"/>
    </source>
</evidence>
<dbReference type="CDD" id="cd00038">
    <property type="entry name" value="CAP_ED"/>
    <property type="match status" value="1"/>
</dbReference>
<dbReference type="InterPro" id="IPR000595">
    <property type="entry name" value="cNMP-bd_dom"/>
</dbReference>
<keyword evidence="3" id="KW-0804">Transcription</keyword>
<dbReference type="Pfam" id="PF00027">
    <property type="entry name" value="cNMP_binding"/>
    <property type="match status" value="1"/>
</dbReference>
<dbReference type="GO" id="GO:0003677">
    <property type="term" value="F:DNA binding"/>
    <property type="evidence" value="ECO:0007669"/>
    <property type="project" value="UniProtKB-KW"/>
</dbReference>
<dbReference type="SUPFAM" id="SSF46785">
    <property type="entry name" value="Winged helix' DNA-binding domain"/>
    <property type="match status" value="1"/>
</dbReference>
<proteinExistence type="predicted"/>
<dbReference type="GO" id="GO:0006355">
    <property type="term" value="P:regulation of DNA-templated transcription"/>
    <property type="evidence" value="ECO:0007669"/>
    <property type="project" value="InterPro"/>
</dbReference>
<dbReference type="PROSITE" id="PS51063">
    <property type="entry name" value="HTH_CRP_2"/>
    <property type="match status" value="1"/>
</dbReference>
<evidence type="ECO:0000259" key="5">
    <source>
        <dbReference type="PROSITE" id="PS51063"/>
    </source>
</evidence>
<dbReference type="InterPro" id="IPR014710">
    <property type="entry name" value="RmlC-like_jellyroll"/>
</dbReference>
<dbReference type="Pfam" id="PF13545">
    <property type="entry name" value="HTH_Crp_2"/>
    <property type="match status" value="1"/>
</dbReference>